<reference evidence="1 2" key="2">
    <citation type="submission" date="2013-02" db="EMBL/GenBank/DDBJ databases">
        <title>The Genome Sequence of Plasmodium falciparum Tanzania (2000708).</title>
        <authorList>
            <consortium name="The Broad Institute Genome Sequencing Platform"/>
            <consortium name="The Broad Institute Genome Sequencing Center for Infectious Disease"/>
            <person name="Neafsey D."/>
            <person name="Cheeseman I."/>
            <person name="Volkman S."/>
            <person name="Adams J."/>
            <person name="Walker B."/>
            <person name="Young S.K."/>
            <person name="Zeng Q."/>
            <person name="Gargeya S."/>
            <person name="Fitzgerald M."/>
            <person name="Haas B."/>
            <person name="Abouelleil A."/>
            <person name="Alvarado L."/>
            <person name="Arachchi H.M."/>
            <person name="Berlin A.M."/>
            <person name="Chapman S.B."/>
            <person name="Dewar J."/>
            <person name="Goldberg J."/>
            <person name="Griggs A."/>
            <person name="Gujja S."/>
            <person name="Hansen M."/>
            <person name="Howarth C."/>
            <person name="Imamovic A."/>
            <person name="Larimer J."/>
            <person name="McCowan C."/>
            <person name="Murphy C."/>
            <person name="Neiman D."/>
            <person name="Pearson M."/>
            <person name="Priest M."/>
            <person name="Roberts A."/>
            <person name="Saif S."/>
            <person name="Shea T."/>
            <person name="Sisk P."/>
            <person name="Sykes S."/>
            <person name="Wortman J."/>
            <person name="Nusbaum C."/>
            <person name="Birren B."/>
        </authorList>
    </citation>
    <scope>NUCLEOTIDE SEQUENCE [LARGE SCALE GENOMIC DNA]</scope>
    <source>
        <strain evidence="2">Tanzania (2000708)</strain>
    </source>
</reference>
<evidence type="ECO:0000313" key="1">
    <source>
        <dbReference type="EMBL" id="ETW37020.1"/>
    </source>
</evidence>
<name>A0A024W937_PLAFA</name>
<reference evidence="1 2" key="1">
    <citation type="submission" date="2013-02" db="EMBL/GenBank/DDBJ databases">
        <title>The Genome Annotation of Plasmodium falciparum Tanzania (2000708).</title>
        <authorList>
            <consortium name="The Broad Institute Genome Sequencing Platform"/>
            <consortium name="The Broad Institute Genome Sequencing Center for Infectious Disease"/>
            <person name="Neafsey D."/>
            <person name="Hoffman S."/>
            <person name="Volkman S."/>
            <person name="Rosenthal P."/>
            <person name="Walker B."/>
            <person name="Young S.K."/>
            <person name="Zeng Q."/>
            <person name="Gargeya S."/>
            <person name="Fitzgerald M."/>
            <person name="Haas B."/>
            <person name="Abouelleil A."/>
            <person name="Allen A.W."/>
            <person name="Alvarado L."/>
            <person name="Arachchi H.M."/>
            <person name="Berlin A.M."/>
            <person name="Chapman S.B."/>
            <person name="Gainer-Dewar J."/>
            <person name="Goldberg J."/>
            <person name="Griggs A."/>
            <person name="Gujja S."/>
            <person name="Hansen M."/>
            <person name="Howarth C."/>
            <person name="Imamovic A."/>
            <person name="Ireland A."/>
            <person name="Larimer J."/>
            <person name="McCowan C."/>
            <person name="Murphy C."/>
            <person name="Pearson M."/>
            <person name="Poon T.W."/>
            <person name="Priest M."/>
            <person name="Roberts A."/>
            <person name="Saif S."/>
            <person name="Shea T."/>
            <person name="Sisk P."/>
            <person name="Sykes S."/>
            <person name="Wortman J."/>
            <person name="Nusbaum C."/>
            <person name="Birren B."/>
        </authorList>
    </citation>
    <scope>NUCLEOTIDE SEQUENCE [LARGE SCALE GENOMIC DNA]</scope>
    <source>
        <strain evidence="2">Tanzania (2000708)</strain>
    </source>
</reference>
<evidence type="ECO:0000313" key="2">
    <source>
        <dbReference type="Proteomes" id="UP000030708"/>
    </source>
</evidence>
<organism evidence="1 2">
    <name type="scientific">Plasmodium falciparum Tanzania</name>
    <name type="common">2000708</name>
    <dbReference type="NCBI Taxonomy" id="1036725"/>
    <lineage>
        <taxon>Eukaryota</taxon>
        <taxon>Sar</taxon>
        <taxon>Alveolata</taxon>
        <taxon>Apicomplexa</taxon>
        <taxon>Aconoidasida</taxon>
        <taxon>Haemosporida</taxon>
        <taxon>Plasmodiidae</taxon>
        <taxon>Plasmodium</taxon>
        <taxon>Plasmodium (Laverania)</taxon>
    </lineage>
</organism>
<proteinExistence type="predicted"/>
<protein>
    <submittedName>
        <fullName evidence="1">Uncharacterized protein</fullName>
    </submittedName>
</protein>
<dbReference type="EMBL" id="KI926394">
    <property type="protein sequence ID" value="ETW37020.1"/>
    <property type="molecule type" value="Genomic_DNA"/>
</dbReference>
<gene>
    <name evidence="1" type="ORF">PFTANZ_02319</name>
</gene>
<dbReference type="AlphaFoldDB" id="A0A024W937"/>
<sequence>MKENNLFLSNGMLFFELFANINNYNVFCEHCRHKNYSTKSRFICEYKYYLPANIDNIKLYN</sequence>
<dbReference type="Proteomes" id="UP000030708">
    <property type="component" value="Unassembled WGS sequence"/>
</dbReference>
<accession>A0A024W937</accession>